<dbReference type="AlphaFoldDB" id="A0A4Y2WDU1"/>
<evidence type="ECO:0000259" key="1">
    <source>
        <dbReference type="Pfam" id="PF20146"/>
    </source>
</evidence>
<dbReference type="Proteomes" id="UP000499080">
    <property type="component" value="Unassembled WGS sequence"/>
</dbReference>
<dbReference type="PANTHER" id="PTHR11161">
    <property type="entry name" value="O-ACYLTRANSFERASE"/>
    <property type="match status" value="1"/>
</dbReference>
<evidence type="ECO:0000313" key="3">
    <source>
        <dbReference type="Proteomes" id="UP000499080"/>
    </source>
</evidence>
<dbReference type="Pfam" id="PF20146">
    <property type="entry name" value="NRF"/>
    <property type="match status" value="1"/>
</dbReference>
<reference evidence="2 3" key="1">
    <citation type="journal article" date="2019" name="Sci. Rep.">
        <title>Orb-weaving spider Araneus ventricosus genome elucidates the spidroin gene catalogue.</title>
        <authorList>
            <person name="Kono N."/>
            <person name="Nakamura H."/>
            <person name="Ohtoshi R."/>
            <person name="Moran D.A.P."/>
            <person name="Shinohara A."/>
            <person name="Yoshida Y."/>
            <person name="Fujiwara M."/>
            <person name="Mori M."/>
            <person name="Tomita M."/>
            <person name="Arakawa K."/>
        </authorList>
    </citation>
    <scope>NUCLEOTIDE SEQUENCE [LARGE SCALE GENOMIC DNA]</scope>
</reference>
<dbReference type="OrthoDB" id="118951at2759"/>
<feature type="non-terminal residue" evidence="2">
    <location>
        <position position="1"/>
    </location>
</feature>
<feature type="domain" description="Nose resistant-to-fluoxetine protein N-terminal" evidence="1">
    <location>
        <begin position="1"/>
        <end position="106"/>
    </location>
</feature>
<dbReference type="EMBL" id="BGPR01058279">
    <property type="protein sequence ID" value="GBO34450.1"/>
    <property type="molecule type" value="Genomic_DNA"/>
</dbReference>
<dbReference type="InterPro" id="IPR006621">
    <property type="entry name" value="Nose-resist-to-fluoxetine_N"/>
</dbReference>
<name>A0A4Y2WDU1_ARAVE</name>
<organism evidence="2 3">
    <name type="scientific">Araneus ventricosus</name>
    <name type="common">Orbweaver spider</name>
    <name type="synonym">Epeira ventricosa</name>
    <dbReference type="NCBI Taxonomy" id="182803"/>
    <lineage>
        <taxon>Eukaryota</taxon>
        <taxon>Metazoa</taxon>
        <taxon>Ecdysozoa</taxon>
        <taxon>Arthropoda</taxon>
        <taxon>Chelicerata</taxon>
        <taxon>Arachnida</taxon>
        <taxon>Araneae</taxon>
        <taxon>Araneomorphae</taxon>
        <taxon>Entelegynae</taxon>
        <taxon>Araneoidea</taxon>
        <taxon>Araneidae</taxon>
        <taxon>Araneus</taxon>
    </lineage>
</organism>
<evidence type="ECO:0000313" key="2">
    <source>
        <dbReference type="EMBL" id="GBO34450.1"/>
    </source>
</evidence>
<keyword evidence="3" id="KW-1185">Reference proteome</keyword>
<proteinExistence type="predicted"/>
<accession>A0A4Y2WDU1</accession>
<gene>
    <name evidence="2" type="ORF">AVEN_19531_1</name>
</gene>
<comment type="caution">
    <text evidence="2">The sequence shown here is derived from an EMBL/GenBank/DDBJ whole genome shotgun (WGS) entry which is preliminary data.</text>
</comment>
<sequence length="142" mass="15822">LDSSGKIPNGLFSGSLNSLGDYDECIETVVSGHFQGQYCLIDITPPLPKRRPFVSSDSMVQEFVNVTDPESTTAEFLRFANYYYHLKFRSSICVPSTCSAEEIQRIAVKVLEHIGIEFDVTIPNCEIKESSVAFSNSEIIIM</sequence>
<protein>
    <recommendedName>
        <fullName evidence="1">Nose resistant-to-fluoxetine protein N-terminal domain-containing protein</fullName>
    </recommendedName>
</protein>
<dbReference type="InterPro" id="IPR052728">
    <property type="entry name" value="O2_lipid_transport_reg"/>
</dbReference>
<dbReference type="PANTHER" id="PTHR11161:SF0">
    <property type="entry name" value="O-ACYLTRANSFERASE LIKE PROTEIN"/>
    <property type="match status" value="1"/>
</dbReference>